<dbReference type="RefSeq" id="WP_100284539.1">
    <property type="nucleotide sequence ID" value="NZ_CP024923.1"/>
</dbReference>
<dbReference type="KEGG" id="sphc:CVN68_19000"/>
<dbReference type="GO" id="GO:0016491">
    <property type="term" value="F:oxidoreductase activity"/>
    <property type="evidence" value="ECO:0007669"/>
    <property type="project" value="UniProtKB-KW"/>
</dbReference>
<gene>
    <name evidence="4" type="ORF">CVN68_19000</name>
</gene>
<dbReference type="Pfam" id="PF13561">
    <property type="entry name" value="adh_short_C2"/>
    <property type="match status" value="1"/>
</dbReference>
<dbReference type="PANTHER" id="PTHR43669">
    <property type="entry name" value="5-KETO-D-GLUCONATE 5-REDUCTASE"/>
    <property type="match status" value="1"/>
</dbReference>
<dbReference type="CDD" id="cd05233">
    <property type="entry name" value="SDR_c"/>
    <property type="match status" value="1"/>
</dbReference>
<dbReference type="PRINTS" id="PR00080">
    <property type="entry name" value="SDRFAMILY"/>
</dbReference>
<evidence type="ECO:0000256" key="1">
    <source>
        <dbReference type="ARBA" id="ARBA00006484"/>
    </source>
</evidence>
<evidence type="ECO:0000259" key="3">
    <source>
        <dbReference type="SMART" id="SM00822"/>
    </source>
</evidence>
<dbReference type="Proteomes" id="UP000229081">
    <property type="component" value="Chromosome"/>
</dbReference>
<dbReference type="InterPro" id="IPR002347">
    <property type="entry name" value="SDR_fam"/>
</dbReference>
<dbReference type="SMART" id="SM00822">
    <property type="entry name" value="PKS_KR"/>
    <property type="match status" value="1"/>
</dbReference>
<evidence type="ECO:0000313" key="4">
    <source>
        <dbReference type="EMBL" id="ATY34752.1"/>
    </source>
</evidence>
<sequence length="254" mass="25672">MPRFSNKVILVTGASSGIGLATARLLAAEGARLVLSGRSADALAELCAEISATGGKAEALAGDVRDEDTARALVRIAEDRFGGLDAAFNNAGIVGDMGPLEELPLEAWRTLVDTNVTGAFLGAKHQIPALRRRGGGALLFTSSFVGVGAGLPGMAAYAATKAALVGLAQGLAVEHGEGGIRVNALVVGGTDTPANTARGAGPEVLEFIQKLHALRRLAEPEEIARAAAFLLSDEASFVTGSAMAVDGGASVTKT</sequence>
<organism evidence="4 5">
    <name type="scientific">Sphingomonas psychrotolerans</name>
    <dbReference type="NCBI Taxonomy" id="1327635"/>
    <lineage>
        <taxon>Bacteria</taxon>
        <taxon>Pseudomonadati</taxon>
        <taxon>Pseudomonadota</taxon>
        <taxon>Alphaproteobacteria</taxon>
        <taxon>Sphingomonadales</taxon>
        <taxon>Sphingomonadaceae</taxon>
        <taxon>Sphingomonas</taxon>
    </lineage>
</organism>
<evidence type="ECO:0000256" key="2">
    <source>
        <dbReference type="ARBA" id="ARBA00023002"/>
    </source>
</evidence>
<reference evidence="4 5" key="1">
    <citation type="submission" date="2017-11" db="EMBL/GenBank/DDBJ databases">
        <title>Complete genome sequence of Sphingomonas sp. Strain Cra20, a psychrotolerant potential plant growth promoting rhizobacteria.</title>
        <authorList>
            <person name="Luo Y."/>
        </authorList>
    </citation>
    <scope>NUCLEOTIDE SEQUENCE [LARGE SCALE GENOMIC DNA]</scope>
    <source>
        <strain evidence="4 5">Cra20</strain>
    </source>
</reference>
<dbReference type="PANTHER" id="PTHR43669:SF3">
    <property type="entry name" value="ALCOHOL DEHYDROGENASE, PUTATIVE (AFU_ORTHOLOGUE AFUA_3G03445)-RELATED"/>
    <property type="match status" value="1"/>
</dbReference>
<dbReference type="EMBL" id="CP024923">
    <property type="protein sequence ID" value="ATY34752.1"/>
    <property type="molecule type" value="Genomic_DNA"/>
</dbReference>
<keyword evidence="5" id="KW-1185">Reference proteome</keyword>
<dbReference type="InterPro" id="IPR036291">
    <property type="entry name" value="NAD(P)-bd_dom_sf"/>
</dbReference>
<dbReference type="SUPFAM" id="SSF51735">
    <property type="entry name" value="NAD(P)-binding Rossmann-fold domains"/>
    <property type="match status" value="1"/>
</dbReference>
<feature type="domain" description="Ketoreductase" evidence="3">
    <location>
        <begin position="7"/>
        <end position="191"/>
    </location>
</feature>
<dbReference type="InterPro" id="IPR057326">
    <property type="entry name" value="KR_dom"/>
</dbReference>
<dbReference type="AlphaFoldDB" id="A0A2K8MLI9"/>
<accession>A0A2K8MLI9</accession>
<dbReference type="OrthoDB" id="9812986at2"/>
<dbReference type="FunFam" id="3.40.50.720:FF:000084">
    <property type="entry name" value="Short-chain dehydrogenase reductase"/>
    <property type="match status" value="1"/>
</dbReference>
<protein>
    <submittedName>
        <fullName evidence="4">Short-chain dehydrogenase</fullName>
    </submittedName>
</protein>
<proteinExistence type="inferred from homology"/>
<comment type="similarity">
    <text evidence="1">Belongs to the short-chain dehydrogenases/reductases (SDR) family.</text>
</comment>
<evidence type="ECO:0000313" key="5">
    <source>
        <dbReference type="Proteomes" id="UP000229081"/>
    </source>
</evidence>
<name>A0A2K8MLI9_9SPHN</name>
<dbReference type="Gene3D" id="3.40.50.720">
    <property type="entry name" value="NAD(P)-binding Rossmann-like Domain"/>
    <property type="match status" value="1"/>
</dbReference>
<dbReference type="NCBIfam" id="NF005681">
    <property type="entry name" value="PRK07478.1"/>
    <property type="match status" value="1"/>
</dbReference>
<dbReference type="PRINTS" id="PR00081">
    <property type="entry name" value="GDHRDH"/>
</dbReference>
<keyword evidence="2" id="KW-0560">Oxidoreductase</keyword>